<keyword evidence="1" id="KW-1133">Transmembrane helix</keyword>
<reference evidence="2" key="1">
    <citation type="submission" date="2016-01" db="EMBL/GenBank/DDBJ databases">
        <authorList>
            <person name="Peeters C."/>
        </authorList>
    </citation>
    <scope>NUCLEOTIDE SEQUENCE [LARGE SCALE GENOMIC DNA]</scope>
    <source>
        <strain evidence="2">LMG 29326</strain>
    </source>
</reference>
<keyword evidence="1" id="KW-0812">Transmembrane</keyword>
<protein>
    <submittedName>
        <fullName evidence="2">Membrane protein</fullName>
    </submittedName>
</protein>
<feature type="transmembrane region" description="Helical" evidence="1">
    <location>
        <begin position="61"/>
        <end position="81"/>
    </location>
</feature>
<gene>
    <name evidence="2" type="ORF">AWB83_04850</name>
</gene>
<evidence type="ECO:0000256" key="1">
    <source>
        <dbReference type="SAM" id="Phobius"/>
    </source>
</evidence>
<evidence type="ECO:0000313" key="3">
    <source>
        <dbReference type="Proteomes" id="UP000054978"/>
    </source>
</evidence>
<keyword evidence="1" id="KW-0472">Membrane</keyword>
<dbReference type="EMBL" id="FCOB02000025">
    <property type="protein sequence ID" value="SAK87672.1"/>
    <property type="molecule type" value="Genomic_DNA"/>
</dbReference>
<feature type="transmembrane region" description="Helical" evidence="1">
    <location>
        <begin position="30"/>
        <end position="54"/>
    </location>
</feature>
<proteinExistence type="predicted"/>
<accession>A0A158CZ81</accession>
<sequence length="82" mass="8694">MSREAAQCASRAGSCRREASVVLINNEFEIGYLVVVFALLGVILIGALLTALHLDRWHPKLISAAIGALLGLALIEAVPILT</sequence>
<comment type="caution">
    <text evidence="2">The sequence shown here is derived from an EMBL/GenBank/DDBJ whole genome shotgun (WGS) entry which is preliminary data.</text>
</comment>
<name>A0A158CZ81_9BURK</name>
<dbReference type="STRING" id="1777144.AWB83_04850"/>
<keyword evidence="3" id="KW-1185">Reference proteome</keyword>
<dbReference type="AlphaFoldDB" id="A0A158CZ81"/>
<organism evidence="2 3">
    <name type="scientific">Caballeronia ptereochthonis</name>
    <dbReference type="NCBI Taxonomy" id="1777144"/>
    <lineage>
        <taxon>Bacteria</taxon>
        <taxon>Pseudomonadati</taxon>
        <taxon>Pseudomonadota</taxon>
        <taxon>Betaproteobacteria</taxon>
        <taxon>Burkholderiales</taxon>
        <taxon>Burkholderiaceae</taxon>
        <taxon>Caballeronia</taxon>
    </lineage>
</organism>
<evidence type="ECO:0000313" key="2">
    <source>
        <dbReference type="EMBL" id="SAK87672.1"/>
    </source>
</evidence>
<dbReference type="Proteomes" id="UP000054978">
    <property type="component" value="Unassembled WGS sequence"/>
</dbReference>